<dbReference type="GO" id="GO:0015940">
    <property type="term" value="P:pantothenate biosynthetic process"/>
    <property type="evidence" value="ECO:0007669"/>
    <property type="project" value="InterPro"/>
</dbReference>
<dbReference type="InterPro" id="IPR013332">
    <property type="entry name" value="KPR_N"/>
</dbReference>
<dbReference type="OrthoDB" id="3609at2759"/>
<evidence type="ECO:0000259" key="5">
    <source>
        <dbReference type="Pfam" id="PF02558"/>
    </source>
</evidence>
<dbReference type="KEGG" id="tdl:TDEL_0D00170"/>
<evidence type="ECO:0000256" key="1">
    <source>
        <dbReference type="ARBA" id="ARBA00007870"/>
    </source>
</evidence>
<feature type="domain" description="Ketopantoate reductase C-terminal" evidence="6">
    <location>
        <begin position="195"/>
        <end position="314"/>
    </location>
</feature>
<protein>
    <recommendedName>
        <fullName evidence="4">2-dehydropantoate 2-reductase</fullName>
        <ecNumber evidence="4">1.1.1.169</ecNumber>
    </recommendedName>
    <alternativeName>
        <fullName evidence="4">Ketopantoate reductase</fullName>
    </alternativeName>
</protein>
<comment type="function">
    <text evidence="4">Catalyzes the NADPH-dependent reduction of ketopantoate into pantoic acid.</text>
</comment>
<gene>
    <name evidence="7" type="primary">TDEL0D00170</name>
    <name evidence="7" type="ORF">TDEL_0D00170</name>
</gene>
<dbReference type="GO" id="GO:0005737">
    <property type="term" value="C:cytoplasm"/>
    <property type="evidence" value="ECO:0007669"/>
    <property type="project" value="TreeGrafter"/>
</dbReference>
<dbReference type="InParanoid" id="G8ZSK7"/>
<dbReference type="RefSeq" id="XP_003680812.1">
    <property type="nucleotide sequence ID" value="XM_003680764.1"/>
</dbReference>
<accession>G8ZSK7</accession>
<dbReference type="SUPFAM" id="SSF51735">
    <property type="entry name" value="NAD(P)-binding Rossmann-fold domains"/>
    <property type="match status" value="1"/>
</dbReference>
<dbReference type="InterPro" id="IPR013328">
    <property type="entry name" value="6PGD_dom2"/>
</dbReference>
<dbReference type="InterPro" id="IPR051402">
    <property type="entry name" value="KPR-Related"/>
</dbReference>
<name>G8ZSK7_TORDE</name>
<evidence type="ECO:0000313" key="8">
    <source>
        <dbReference type="Proteomes" id="UP000005627"/>
    </source>
</evidence>
<dbReference type="PANTHER" id="PTHR21708:SF30">
    <property type="entry name" value="2-DEHYDROPANTOATE 2-REDUCTASE-RELATED"/>
    <property type="match status" value="1"/>
</dbReference>
<dbReference type="AlphaFoldDB" id="G8ZSK7"/>
<dbReference type="STRING" id="1076872.G8ZSK7"/>
<organism evidence="7 8">
    <name type="scientific">Torulaspora delbrueckii</name>
    <name type="common">Yeast</name>
    <name type="synonym">Candida colliculosa</name>
    <dbReference type="NCBI Taxonomy" id="4950"/>
    <lineage>
        <taxon>Eukaryota</taxon>
        <taxon>Fungi</taxon>
        <taxon>Dikarya</taxon>
        <taxon>Ascomycota</taxon>
        <taxon>Saccharomycotina</taxon>
        <taxon>Saccharomycetes</taxon>
        <taxon>Saccharomycetales</taxon>
        <taxon>Saccharomycetaceae</taxon>
        <taxon>Torulaspora</taxon>
    </lineage>
</organism>
<evidence type="ECO:0000313" key="7">
    <source>
        <dbReference type="EMBL" id="CCE91601.1"/>
    </source>
</evidence>
<dbReference type="NCBIfam" id="TIGR00745">
    <property type="entry name" value="apbA_panE"/>
    <property type="match status" value="1"/>
</dbReference>
<dbReference type="EMBL" id="HE616745">
    <property type="protein sequence ID" value="CCE91601.1"/>
    <property type="molecule type" value="Genomic_DNA"/>
</dbReference>
<feature type="domain" description="Ketopantoate reductase N-terminal" evidence="5">
    <location>
        <begin position="8"/>
        <end position="161"/>
    </location>
</feature>
<comment type="catalytic activity">
    <reaction evidence="4">
        <text>(R)-pantoate + NADP(+) = 2-dehydropantoate + NADPH + H(+)</text>
        <dbReference type="Rhea" id="RHEA:16233"/>
        <dbReference type="ChEBI" id="CHEBI:11561"/>
        <dbReference type="ChEBI" id="CHEBI:15378"/>
        <dbReference type="ChEBI" id="CHEBI:15980"/>
        <dbReference type="ChEBI" id="CHEBI:57783"/>
        <dbReference type="ChEBI" id="CHEBI:58349"/>
        <dbReference type="EC" id="1.1.1.169"/>
    </reaction>
</comment>
<proteinExistence type="inferred from homology"/>
<dbReference type="InterPro" id="IPR008927">
    <property type="entry name" value="6-PGluconate_DH-like_C_sf"/>
</dbReference>
<dbReference type="EC" id="1.1.1.169" evidence="4"/>
<dbReference type="GO" id="GO:0008677">
    <property type="term" value="F:2-dehydropantoate 2-reductase activity"/>
    <property type="evidence" value="ECO:0007669"/>
    <property type="project" value="UniProtKB-EC"/>
</dbReference>
<dbReference type="InterPro" id="IPR003710">
    <property type="entry name" value="ApbA"/>
</dbReference>
<dbReference type="Proteomes" id="UP000005627">
    <property type="component" value="Chromosome 4"/>
</dbReference>
<evidence type="ECO:0000259" key="6">
    <source>
        <dbReference type="Pfam" id="PF08546"/>
    </source>
</evidence>
<keyword evidence="2 4" id="KW-0521">NADP</keyword>
<dbReference type="HOGENOM" id="CLU_031468_2_1_1"/>
<sequence>MTADKCKVLLIGSGGVGTIASYSLEYEDKAVVTSVLRSDYAIVKEKGFTIDSIDYGHIECYRPTNIVNSVESAKEYGPFDYIVVVTKSLPDITNMVDVIAPAVTSETAIVLIQNGIHIEEAYMERFPKNTVLSGVSMIGSSNKNGCINHETTDFLRVGVFPNENVPKDKQDSICQKFVQIYNTGKNECVFDENVEFSRWRKLVYNATLNPVCALTQLDVGRLEIFGAVDSIIRRAMKEVIAIAASDGVQLPESVIEFMIRSDDPVYYKPSMLIDYEKGNYMEVEVILGNPIKIAQKNSVDAPILTLIYHFLSVLQCKIKEEKGALIVPKERPVAAK</sequence>
<dbReference type="PANTHER" id="PTHR21708">
    <property type="entry name" value="PROBABLE 2-DEHYDROPANTOATE 2-REDUCTASE"/>
    <property type="match status" value="1"/>
</dbReference>
<dbReference type="Pfam" id="PF02558">
    <property type="entry name" value="ApbA"/>
    <property type="match status" value="1"/>
</dbReference>
<dbReference type="Pfam" id="PF08546">
    <property type="entry name" value="ApbA_C"/>
    <property type="match status" value="1"/>
</dbReference>
<evidence type="ECO:0000256" key="2">
    <source>
        <dbReference type="ARBA" id="ARBA00022857"/>
    </source>
</evidence>
<dbReference type="SUPFAM" id="SSF48179">
    <property type="entry name" value="6-phosphogluconate dehydrogenase C-terminal domain-like"/>
    <property type="match status" value="1"/>
</dbReference>
<dbReference type="FunFam" id="1.10.1040.10:FF:000017">
    <property type="entry name" value="2-dehydropantoate 2-reductase"/>
    <property type="match status" value="1"/>
</dbReference>
<dbReference type="InterPro" id="IPR036291">
    <property type="entry name" value="NAD(P)-bd_dom_sf"/>
</dbReference>
<dbReference type="eggNOG" id="ENOG502QWBM">
    <property type="taxonomic scope" value="Eukaryota"/>
</dbReference>
<comment type="similarity">
    <text evidence="1 4">Belongs to the ketopantoate reductase family.</text>
</comment>
<evidence type="ECO:0000256" key="3">
    <source>
        <dbReference type="ARBA" id="ARBA00023002"/>
    </source>
</evidence>
<dbReference type="InterPro" id="IPR013752">
    <property type="entry name" value="KPA_reductase"/>
</dbReference>
<keyword evidence="3 4" id="KW-0560">Oxidoreductase</keyword>
<dbReference type="Gene3D" id="3.40.50.720">
    <property type="entry name" value="NAD(P)-binding Rossmann-like Domain"/>
    <property type="match status" value="1"/>
</dbReference>
<dbReference type="GeneID" id="11502060"/>
<reference evidence="7 8" key="1">
    <citation type="journal article" date="2011" name="Proc. Natl. Acad. Sci. U.S.A.">
        <title>Evolutionary erosion of yeast sex chromosomes by mating-type switching accidents.</title>
        <authorList>
            <person name="Gordon J.L."/>
            <person name="Armisen D."/>
            <person name="Proux-Wera E."/>
            <person name="Oheigeartaigh S.S."/>
            <person name="Byrne K.P."/>
            <person name="Wolfe K.H."/>
        </authorList>
    </citation>
    <scope>NUCLEOTIDE SEQUENCE [LARGE SCALE GENOMIC DNA]</scope>
    <source>
        <strain evidence="8">ATCC 10662 / CBS 1146 / NBRC 0425 / NCYC 2629 / NRRL Y-866</strain>
    </source>
</reference>
<evidence type="ECO:0000256" key="4">
    <source>
        <dbReference type="RuleBase" id="RU362068"/>
    </source>
</evidence>
<keyword evidence="8" id="KW-1185">Reference proteome</keyword>
<dbReference type="Gene3D" id="1.10.1040.10">
    <property type="entry name" value="N-(1-d-carboxylethyl)-l-norvaline Dehydrogenase, domain 2"/>
    <property type="match status" value="1"/>
</dbReference>